<feature type="region of interest" description="Disordered" evidence="1">
    <location>
        <begin position="55"/>
        <end position="82"/>
    </location>
</feature>
<evidence type="ECO:0008006" key="4">
    <source>
        <dbReference type="Google" id="ProtNLM"/>
    </source>
</evidence>
<reference evidence="3" key="1">
    <citation type="submission" date="2021-02" db="EMBL/GenBank/DDBJ databases">
        <title>Psilocybe cubensis genome.</title>
        <authorList>
            <person name="Mckernan K.J."/>
            <person name="Crawford S."/>
            <person name="Trippe A."/>
            <person name="Kane L.T."/>
            <person name="Mclaughlin S."/>
        </authorList>
    </citation>
    <scope>NUCLEOTIDE SEQUENCE [LARGE SCALE GENOMIC DNA]</scope>
    <source>
        <strain evidence="3">MGC-MH-2018</strain>
    </source>
</reference>
<feature type="region of interest" description="Disordered" evidence="1">
    <location>
        <begin position="1"/>
        <end position="26"/>
    </location>
</feature>
<evidence type="ECO:0000256" key="1">
    <source>
        <dbReference type="SAM" id="MobiDB-lite"/>
    </source>
</evidence>
<name>A0A8H7XXF1_PSICU</name>
<sequence>MFSTTSASHTAPARSPSSSIRNPSPHILVKSTLGSHASQSESLITNLSSILAGGTPTASTSIHTSNTKSTIITNTPTPAANNHPITRTVYAGVIVGSAIGGLGVVLLVVILVVSTKKRGRRRTSSDSTDLGMTGARGLWMWMKNHYHPSRSARTRHTDISPFFLSSSPGTAGATAHGPSSRTTSASERAAKYLRIQGASHGLVQNLHSEPEGGQGRAAVGKYQVRNRTTANPGVADDSESIPLPPGLSQPQPVMGGGGGGVSMEGAGANQMVEDSANHDVHPSSSQAHVSGEESPPSYHFTSVVT</sequence>
<feature type="compositionally biased region" description="Low complexity" evidence="1">
    <location>
        <begin position="11"/>
        <end position="25"/>
    </location>
</feature>
<protein>
    <recommendedName>
        <fullName evidence="4">Mid2 domain-containing protein</fullName>
    </recommendedName>
</protein>
<gene>
    <name evidence="3" type="ORF">JR316_008068</name>
</gene>
<keyword evidence="2" id="KW-0812">Transmembrane</keyword>
<accession>A0A8H7XXF1</accession>
<feature type="compositionally biased region" description="Low complexity" evidence="1">
    <location>
        <begin position="59"/>
        <end position="78"/>
    </location>
</feature>
<dbReference type="AlphaFoldDB" id="A0A8H7XXF1"/>
<feature type="transmembrane region" description="Helical" evidence="2">
    <location>
        <begin position="89"/>
        <end position="113"/>
    </location>
</feature>
<feature type="region of interest" description="Disordered" evidence="1">
    <location>
        <begin position="229"/>
        <end position="305"/>
    </location>
</feature>
<dbReference type="EMBL" id="JAFIQS010000007">
    <property type="protein sequence ID" value="KAG5167716.1"/>
    <property type="molecule type" value="Genomic_DNA"/>
</dbReference>
<organism evidence="3">
    <name type="scientific">Psilocybe cubensis</name>
    <name type="common">Psychedelic mushroom</name>
    <name type="synonym">Stropharia cubensis</name>
    <dbReference type="NCBI Taxonomy" id="181762"/>
    <lineage>
        <taxon>Eukaryota</taxon>
        <taxon>Fungi</taxon>
        <taxon>Dikarya</taxon>
        <taxon>Basidiomycota</taxon>
        <taxon>Agaricomycotina</taxon>
        <taxon>Agaricomycetes</taxon>
        <taxon>Agaricomycetidae</taxon>
        <taxon>Agaricales</taxon>
        <taxon>Agaricineae</taxon>
        <taxon>Strophariaceae</taxon>
        <taxon>Psilocybe</taxon>
    </lineage>
</organism>
<evidence type="ECO:0000256" key="2">
    <source>
        <dbReference type="SAM" id="Phobius"/>
    </source>
</evidence>
<feature type="region of interest" description="Disordered" evidence="1">
    <location>
        <begin position="168"/>
        <end position="187"/>
    </location>
</feature>
<proteinExistence type="predicted"/>
<comment type="caution">
    <text evidence="3">The sequence shown here is derived from an EMBL/GenBank/DDBJ whole genome shotgun (WGS) entry which is preliminary data.</text>
</comment>
<keyword evidence="2" id="KW-0472">Membrane</keyword>
<evidence type="ECO:0000313" key="3">
    <source>
        <dbReference type="EMBL" id="KAG5167716.1"/>
    </source>
</evidence>
<keyword evidence="2" id="KW-1133">Transmembrane helix</keyword>